<dbReference type="AlphaFoldDB" id="A0A840I344"/>
<evidence type="ECO:0000256" key="6">
    <source>
        <dbReference type="ARBA" id="ARBA00022777"/>
    </source>
</evidence>
<evidence type="ECO:0000256" key="5">
    <source>
        <dbReference type="ARBA" id="ARBA00022741"/>
    </source>
</evidence>
<evidence type="ECO:0000256" key="1">
    <source>
        <dbReference type="ARBA" id="ARBA00000085"/>
    </source>
</evidence>
<comment type="caution">
    <text evidence="9">The sequence shown here is derived from an EMBL/GenBank/DDBJ whole genome shotgun (WGS) entry which is preliminary data.</text>
</comment>
<keyword evidence="7" id="KW-0067">ATP-binding</keyword>
<dbReference type="SMART" id="SM00911">
    <property type="entry name" value="HWE_HK"/>
    <property type="match status" value="1"/>
</dbReference>
<dbReference type="InterPro" id="IPR011102">
    <property type="entry name" value="Sig_transdc_His_kinase_HWE"/>
</dbReference>
<accession>A0A840I344</accession>
<dbReference type="Proteomes" id="UP000563524">
    <property type="component" value="Unassembled WGS sequence"/>
</dbReference>
<dbReference type="RefSeq" id="WP_183816879.1">
    <property type="nucleotide sequence ID" value="NZ_JACHOB010000002.1"/>
</dbReference>
<dbReference type="EMBL" id="JACHOB010000002">
    <property type="protein sequence ID" value="MBB4658693.1"/>
    <property type="molecule type" value="Genomic_DNA"/>
</dbReference>
<dbReference type="PANTHER" id="PTHR41523:SF8">
    <property type="entry name" value="ETHYLENE RESPONSE SENSOR PROTEIN"/>
    <property type="match status" value="1"/>
</dbReference>
<evidence type="ECO:0000256" key="7">
    <source>
        <dbReference type="ARBA" id="ARBA00022840"/>
    </source>
</evidence>
<dbReference type="GO" id="GO:0005524">
    <property type="term" value="F:ATP binding"/>
    <property type="evidence" value="ECO:0007669"/>
    <property type="project" value="UniProtKB-KW"/>
</dbReference>
<dbReference type="SUPFAM" id="SSF55874">
    <property type="entry name" value="ATPase domain of HSP90 chaperone/DNA topoisomerase II/histidine kinase"/>
    <property type="match status" value="1"/>
</dbReference>
<dbReference type="Pfam" id="PF07536">
    <property type="entry name" value="HWE_HK"/>
    <property type="match status" value="1"/>
</dbReference>
<keyword evidence="6 9" id="KW-0418">Kinase</keyword>
<evidence type="ECO:0000313" key="10">
    <source>
        <dbReference type="Proteomes" id="UP000563524"/>
    </source>
</evidence>
<name>A0A840I344_9PROT</name>
<dbReference type="Gene3D" id="3.30.565.10">
    <property type="entry name" value="Histidine kinase-like ATPase, C-terminal domain"/>
    <property type="match status" value="1"/>
</dbReference>
<keyword evidence="4" id="KW-0808">Transferase</keyword>
<evidence type="ECO:0000256" key="2">
    <source>
        <dbReference type="ARBA" id="ARBA00012438"/>
    </source>
</evidence>
<evidence type="ECO:0000313" key="9">
    <source>
        <dbReference type="EMBL" id="MBB4658693.1"/>
    </source>
</evidence>
<organism evidence="9 10">
    <name type="scientific">Parvularcula dongshanensis</name>
    <dbReference type="NCBI Taxonomy" id="1173995"/>
    <lineage>
        <taxon>Bacteria</taxon>
        <taxon>Pseudomonadati</taxon>
        <taxon>Pseudomonadota</taxon>
        <taxon>Alphaproteobacteria</taxon>
        <taxon>Parvularculales</taxon>
        <taxon>Parvularculaceae</taxon>
        <taxon>Parvularcula</taxon>
    </lineage>
</organism>
<keyword evidence="3" id="KW-0597">Phosphoprotein</keyword>
<keyword evidence="5" id="KW-0547">Nucleotide-binding</keyword>
<keyword evidence="10" id="KW-1185">Reference proteome</keyword>
<comment type="catalytic activity">
    <reaction evidence="1">
        <text>ATP + protein L-histidine = ADP + protein N-phospho-L-histidine.</text>
        <dbReference type="EC" id="2.7.13.3"/>
    </reaction>
</comment>
<protein>
    <recommendedName>
        <fullName evidence="2">histidine kinase</fullName>
        <ecNumber evidence="2">2.7.13.3</ecNumber>
    </recommendedName>
</protein>
<evidence type="ECO:0000259" key="8">
    <source>
        <dbReference type="SMART" id="SM00911"/>
    </source>
</evidence>
<feature type="domain" description="Signal transduction histidine kinase HWE region" evidence="8">
    <location>
        <begin position="158"/>
        <end position="238"/>
    </location>
</feature>
<gene>
    <name evidence="9" type="ORF">GGQ59_001207</name>
</gene>
<dbReference type="EC" id="2.7.13.3" evidence="2"/>
<dbReference type="GO" id="GO:0004673">
    <property type="term" value="F:protein histidine kinase activity"/>
    <property type="evidence" value="ECO:0007669"/>
    <property type="project" value="UniProtKB-EC"/>
</dbReference>
<evidence type="ECO:0000256" key="3">
    <source>
        <dbReference type="ARBA" id="ARBA00022553"/>
    </source>
</evidence>
<evidence type="ECO:0000256" key="4">
    <source>
        <dbReference type="ARBA" id="ARBA00022679"/>
    </source>
</evidence>
<dbReference type="PANTHER" id="PTHR41523">
    <property type="entry name" value="TWO-COMPONENT SYSTEM SENSOR PROTEIN"/>
    <property type="match status" value="1"/>
</dbReference>
<reference evidence="9 10" key="1">
    <citation type="submission" date="2020-08" db="EMBL/GenBank/DDBJ databases">
        <title>Genomic Encyclopedia of Type Strains, Phase IV (KMG-IV): sequencing the most valuable type-strain genomes for metagenomic binning, comparative biology and taxonomic classification.</title>
        <authorList>
            <person name="Goeker M."/>
        </authorList>
    </citation>
    <scope>NUCLEOTIDE SEQUENCE [LARGE SCALE GENOMIC DNA]</scope>
    <source>
        <strain evidence="9 10">DSM 102850</strain>
    </source>
</reference>
<proteinExistence type="predicted"/>
<dbReference type="InterPro" id="IPR036890">
    <property type="entry name" value="HATPase_C_sf"/>
</dbReference>
<sequence length="342" mass="37653">MLRSEPAPRTNRVPIWIVAPKGRDAGLLRTALMESEDDIHISDKPATLAEALSRPEAVGVLVLTQEALGETVPSLSDFLIRQPAWAELPLILLADGPGHVMPALEKLQAALPRTKLLLLQRPVQISEVQSAVEIMRLSRERQYALRDYIERQDRLRRELNHRVKNILATVQALYGLTLRNADDLRQFSEVFQGRLAAMSKVHEVLYANDYGQAELGDAIGAVIAPYTGEDRITVTADASLLVSAEVGQALALIVHELLTNAIKYGALSNQTGQIRIAWQAQKDFVLTWTEVGGPPVAPPRGPGYGQTFITATMRGYGGKAEFDYREEGLSVRLEAPLEAVLR</sequence>